<evidence type="ECO:0000256" key="5">
    <source>
        <dbReference type="ARBA" id="ARBA00022525"/>
    </source>
</evidence>
<dbReference type="InterPro" id="IPR023418">
    <property type="entry name" value="Thyroxine_BS"/>
</dbReference>
<dbReference type="Gene3D" id="2.60.40.180">
    <property type="entry name" value="Transthyretin/hydroxyisourate hydrolase domain"/>
    <property type="match status" value="1"/>
</dbReference>
<evidence type="ECO:0000313" key="11">
    <source>
        <dbReference type="Proteomes" id="UP000504617"/>
    </source>
</evidence>
<evidence type="ECO:0000256" key="7">
    <source>
        <dbReference type="ARBA" id="ARBA00022702"/>
    </source>
</evidence>
<proteinExistence type="inferred from homology"/>
<dbReference type="InterPro" id="IPR000895">
    <property type="entry name" value="Transthyretin/HIU_hydrolase"/>
</dbReference>
<evidence type="ECO:0000256" key="4">
    <source>
        <dbReference type="ARBA" id="ARBA00022448"/>
    </source>
</evidence>
<dbReference type="FunFam" id="2.60.40.180:FF:000002">
    <property type="entry name" value="Transthyretin"/>
    <property type="match status" value="1"/>
</dbReference>
<organism evidence="11 12">
    <name type="scientific">Thamnophis sirtalis</name>
    <dbReference type="NCBI Taxonomy" id="35019"/>
    <lineage>
        <taxon>Eukaryota</taxon>
        <taxon>Metazoa</taxon>
        <taxon>Chordata</taxon>
        <taxon>Craniata</taxon>
        <taxon>Vertebrata</taxon>
        <taxon>Euteleostomi</taxon>
        <taxon>Lepidosauria</taxon>
        <taxon>Squamata</taxon>
        <taxon>Bifurcata</taxon>
        <taxon>Unidentata</taxon>
        <taxon>Episquamata</taxon>
        <taxon>Toxicofera</taxon>
        <taxon>Serpentes</taxon>
        <taxon>Colubroidea</taxon>
        <taxon>Colubridae</taxon>
        <taxon>Natricinae</taxon>
        <taxon>Thamnophis</taxon>
    </lineage>
</organism>
<comment type="subcellular location">
    <subcellularLocation>
        <location evidence="1 9">Secreted</location>
    </subcellularLocation>
</comment>
<reference evidence="12" key="1">
    <citation type="submission" date="2025-08" db="UniProtKB">
        <authorList>
            <consortium name="RefSeq"/>
        </authorList>
    </citation>
    <scope>IDENTIFICATION</scope>
    <source>
        <tissue evidence="12">Skeletal muscle</tissue>
    </source>
</reference>
<dbReference type="KEGG" id="tsr:106550372"/>
<dbReference type="GO" id="GO:0005179">
    <property type="term" value="F:hormone activity"/>
    <property type="evidence" value="ECO:0007669"/>
    <property type="project" value="UniProtKB-UniRule"/>
</dbReference>
<dbReference type="PANTHER" id="PTHR10395:SF12">
    <property type="entry name" value="TRANSTHYRETIN"/>
    <property type="match status" value="1"/>
</dbReference>
<keyword evidence="11" id="KW-1185">Reference proteome</keyword>
<dbReference type="OrthoDB" id="10265230at2759"/>
<comment type="function">
    <text evidence="9">Thyroid hormone-binding protein. Probably transports thyroxine from the bloodstream to the brain.</text>
</comment>
<dbReference type="SUPFAM" id="SSF49472">
    <property type="entry name" value="Transthyretin (synonym: prealbumin)"/>
    <property type="match status" value="1"/>
</dbReference>
<dbReference type="GO" id="GO:0005615">
    <property type="term" value="C:extracellular space"/>
    <property type="evidence" value="ECO:0007669"/>
    <property type="project" value="TreeGrafter"/>
</dbReference>
<evidence type="ECO:0000256" key="3">
    <source>
        <dbReference type="ARBA" id="ARBA00021606"/>
    </source>
</evidence>
<dbReference type="GeneID" id="106550372"/>
<keyword evidence="7" id="KW-0372">Hormone</keyword>
<dbReference type="PRINTS" id="PR00189">
    <property type="entry name" value="TRNSTHYRETIN"/>
</dbReference>
<dbReference type="SMART" id="SM00095">
    <property type="entry name" value="TR_THY"/>
    <property type="match status" value="1"/>
</dbReference>
<sequence>MGPFSLFFFCLATVGYLIEAVPVAISYQNSNRNLFCCIKEPHSSADSKCPLMVKVLDAVRGTPATNLPVKLFKKGEDEAWKEFSSGKTNEFGEIHELITDELFTEGSYKLEFDTSSYWKALGISPFHEYAEVVFTANDSGHRHYTIAALLSPFSYSTTAVVSIPKE</sequence>
<feature type="domain" description="Transthyretin/hydroxyisourate hydrolase" evidence="10">
    <location>
        <begin position="46"/>
        <end position="166"/>
    </location>
</feature>
<dbReference type="InterPro" id="IPR023416">
    <property type="entry name" value="Transthyretin/HIU_hydrolase_d"/>
</dbReference>
<dbReference type="RefSeq" id="XP_013923749.1">
    <property type="nucleotide sequence ID" value="XM_014068274.1"/>
</dbReference>
<protein>
    <recommendedName>
        <fullName evidence="3 9">Transthyretin</fullName>
    </recommendedName>
</protein>
<keyword evidence="4" id="KW-0813">Transport</keyword>
<evidence type="ECO:0000313" key="12">
    <source>
        <dbReference type="RefSeq" id="XP_013923749.1"/>
    </source>
</evidence>
<keyword evidence="8 9" id="KW-0795">Thyroid hormone</keyword>
<evidence type="ECO:0000256" key="6">
    <source>
        <dbReference type="ARBA" id="ARBA00022641"/>
    </source>
</evidence>
<feature type="signal peptide" evidence="9">
    <location>
        <begin position="1"/>
        <end position="20"/>
    </location>
</feature>
<dbReference type="PANTHER" id="PTHR10395">
    <property type="entry name" value="URICASE AND TRANSTHYRETIN-RELATED"/>
    <property type="match status" value="1"/>
</dbReference>
<dbReference type="Pfam" id="PF00576">
    <property type="entry name" value="Transthyretin"/>
    <property type="match status" value="1"/>
</dbReference>
<dbReference type="GO" id="GO:0006144">
    <property type="term" value="P:purine nucleobase metabolic process"/>
    <property type="evidence" value="ECO:0007669"/>
    <property type="project" value="TreeGrafter"/>
</dbReference>
<keyword evidence="9" id="KW-0732">Signal</keyword>
<name>A0A6I9YIH9_9SAUR</name>
<dbReference type="GO" id="GO:0070324">
    <property type="term" value="F:thyroid hormone binding"/>
    <property type="evidence" value="ECO:0007669"/>
    <property type="project" value="UniProtKB-UniRule"/>
</dbReference>
<dbReference type="InterPro" id="IPR036817">
    <property type="entry name" value="Transthyretin/HIU_hydrolase_sf"/>
</dbReference>
<dbReference type="PROSITE" id="PS00768">
    <property type="entry name" value="TRANSTHYRETIN_1"/>
    <property type="match status" value="1"/>
</dbReference>
<evidence type="ECO:0000256" key="8">
    <source>
        <dbReference type="ARBA" id="ARBA00022920"/>
    </source>
</evidence>
<keyword evidence="6" id="KW-0765">Sulfation</keyword>
<keyword evidence="5 9" id="KW-0964">Secreted</keyword>
<comment type="similarity">
    <text evidence="2 9">Belongs to the transthyretin family.</text>
</comment>
<accession>A0A6I9YIH9</accession>
<gene>
    <name evidence="12" type="primary">LOC106550372</name>
</gene>
<dbReference type="InterPro" id="IPR023419">
    <property type="entry name" value="Transthyretin_CS"/>
</dbReference>
<dbReference type="Proteomes" id="UP000504617">
    <property type="component" value="Unplaced"/>
</dbReference>
<evidence type="ECO:0000256" key="1">
    <source>
        <dbReference type="ARBA" id="ARBA00004613"/>
    </source>
</evidence>
<feature type="chain" id="PRO_5027153161" description="Transthyretin" evidence="9">
    <location>
        <begin position="21"/>
        <end position="166"/>
    </location>
</feature>
<evidence type="ECO:0000256" key="9">
    <source>
        <dbReference type="RuleBase" id="RU361269"/>
    </source>
</evidence>
<comment type="subunit">
    <text evidence="9">Homotetramer.</text>
</comment>
<dbReference type="AlphaFoldDB" id="A0A6I9YIH9"/>
<evidence type="ECO:0000259" key="10">
    <source>
        <dbReference type="SMART" id="SM00095"/>
    </source>
</evidence>
<evidence type="ECO:0000256" key="2">
    <source>
        <dbReference type="ARBA" id="ARBA00007893"/>
    </source>
</evidence>
<dbReference type="PROSITE" id="PS00769">
    <property type="entry name" value="TRANSTHYRETIN_2"/>
    <property type="match status" value="1"/>
</dbReference>
<dbReference type="CDD" id="cd05821">
    <property type="entry name" value="TLP_Transthyretin"/>
    <property type="match status" value="1"/>
</dbReference>